<feature type="transmembrane region" description="Helical" evidence="1">
    <location>
        <begin position="205"/>
        <end position="222"/>
    </location>
</feature>
<dbReference type="AlphaFoldDB" id="A0A2R8B6F6"/>
<evidence type="ECO:0000313" key="3">
    <source>
        <dbReference type="Proteomes" id="UP000244924"/>
    </source>
</evidence>
<sequence length="378" mass="39085">MRTAWLVLPVIVLAALVAFIIVGKPFDRLTRAAPAVEDLAVETVRLGAGLIEMSVRADGSIPIVIAQVQVDGAYRDFTLDPAGPIDRLARGTVRIPYPWVDGETHHILLLTSTGVGFEHTIDVAQNALALDGPTLWVLTLVGLLLGVAPVAAGMLAYPALRDAGPGVIHFLLALTIGLLAYLLIDTLREGLEAGAETLGRLRGETLVWVSAGLTTLALVAFGRRRGQPPEGIALAAFIALGIGLHNFGEGLVVGASFATGAAALAAFLVVGFVLHNVTEGIGIAAPLLRLRPSLQVFIALALLAGLPAVFGVWIGAQAINPYFVALCFGVGAGAILQVIIEVVGLTTRSDGAESLTRPAYAGGIATGLAVMYATALLV</sequence>
<feature type="transmembrane region" description="Helical" evidence="1">
    <location>
        <begin position="135"/>
        <end position="160"/>
    </location>
</feature>
<protein>
    <submittedName>
        <fullName evidence="2">Zinc transporter ZupT</fullName>
    </submittedName>
</protein>
<feature type="transmembrane region" description="Helical" evidence="1">
    <location>
        <begin position="360"/>
        <end position="377"/>
    </location>
</feature>
<dbReference type="EMBL" id="OMOQ01000001">
    <property type="protein sequence ID" value="SPH18218.1"/>
    <property type="molecule type" value="Genomic_DNA"/>
</dbReference>
<dbReference type="Proteomes" id="UP000244924">
    <property type="component" value="Unassembled WGS sequence"/>
</dbReference>
<keyword evidence="1" id="KW-1133">Transmembrane helix</keyword>
<feature type="transmembrane region" description="Helical" evidence="1">
    <location>
        <begin position="6"/>
        <end position="23"/>
    </location>
</feature>
<feature type="transmembrane region" description="Helical" evidence="1">
    <location>
        <begin position="228"/>
        <end position="244"/>
    </location>
</feature>
<keyword evidence="1" id="KW-0812">Transmembrane</keyword>
<gene>
    <name evidence="2" type="primary">zupT</name>
    <name evidence="2" type="ORF">DEA8626_01750</name>
</gene>
<name>A0A2R8B6F6_9RHOB</name>
<feature type="transmembrane region" description="Helical" evidence="1">
    <location>
        <begin position="294"/>
        <end position="315"/>
    </location>
</feature>
<feature type="transmembrane region" description="Helical" evidence="1">
    <location>
        <begin position="251"/>
        <end position="274"/>
    </location>
</feature>
<feature type="transmembrane region" description="Helical" evidence="1">
    <location>
        <begin position="166"/>
        <end position="184"/>
    </location>
</feature>
<reference evidence="2 3" key="1">
    <citation type="submission" date="2018-03" db="EMBL/GenBank/DDBJ databases">
        <authorList>
            <person name="Keele B.F."/>
        </authorList>
    </citation>
    <scope>NUCLEOTIDE SEQUENCE [LARGE SCALE GENOMIC DNA]</scope>
    <source>
        <strain evidence="2 3">CECT 8626</strain>
    </source>
</reference>
<evidence type="ECO:0000256" key="1">
    <source>
        <dbReference type="SAM" id="Phobius"/>
    </source>
</evidence>
<dbReference type="OrthoDB" id="9787346at2"/>
<keyword evidence="3" id="KW-1185">Reference proteome</keyword>
<dbReference type="RefSeq" id="WP_108852576.1">
    <property type="nucleotide sequence ID" value="NZ_OMOQ01000001.1"/>
</dbReference>
<proteinExistence type="predicted"/>
<feature type="transmembrane region" description="Helical" evidence="1">
    <location>
        <begin position="322"/>
        <end position="340"/>
    </location>
</feature>
<evidence type="ECO:0000313" key="2">
    <source>
        <dbReference type="EMBL" id="SPH18218.1"/>
    </source>
</evidence>
<keyword evidence="1" id="KW-0472">Membrane</keyword>
<organism evidence="2 3">
    <name type="scientific">Albidovulum aquaemixtae</name>
    <dbReference type="NCBI Taxonomy" id="1542388"/>
    <lineage>
        <taxon>Bacteria</taxon>
        <taxon>Pseudomonadati</taxon>
        <taxon>Pseudomonadota</taxon>
        <taxon>Alphaproteobacteria</taxon>
        <taxon>Rhodobacterales</taxon>
        <taxon>Paracoccaceae</taxon>
        <taxon>Albidovulum</taxon>
    </lineage>
</organism>
<accession>A0A2R8B6F6</accession>